<evidence type="ECO:0000313" key="1">
    <source>
        <dbReference type="EMBL" id="KIP62755.1"/>
    </source>
</evidence>
<keyword evidence="2" id="KW-1185">Reference proteome</keyword>
<dbReference type="STRING" id="1602171.ST44_05905"/>
<gene>
    <name evidence="1" type="ORF">ST44_05905</name>
</gene>
<organism evidence="1 2">
    <name type="scientific">Prevotella pectinovora</name>
    <dbReference type="NCBI Taxonomy" id="1602169"/>
    <lineage>
        <taxon>Bacteria</taxon>
        <taxon>Pseudomonadati</taxon>
        <taxon>Bacteroidota</taxon>
        <taxon>Bacteroidia</taxon>
        <taxon>Bacteroidales</taxon>
        <taxon>Prevotellaceae</taxon>
        <taxon>Prevotella</taxon>
    </lineage>
</organism>
<name>A0A0D0I634_9BACT</name>
<dbReference type="RefSeq" id="WP_042518896.1">
    <property type="nucleotide sequence ID" value="NZ_JXQK01000051.1"/>
</dbReference>
<dbReference type="Proteomes" id="UP000032046">
    <property type="component" value="Unassembled WGS sequence"/>
</dbReference>
<evidence type="ECO:0000313" key="2">
    <source>
        <dbReference type="Proteomes" id="UP000032046"/>
    </source>
</evidence>
<dbReference type="AlphaFoldDB" id="A0A0D0I634"/>
<comment type="caution">
    <text evidence="1">The sequence shown here is derived from an EMBL/GenBank/DDBJ whole genome shotgun (WGS) entry which is preliminary data.</text>
</comment>
<proteinExistence type="predicted"/>
<dbReference type="EMBL" id="JXQK01000051">
    <property type="protein sequence ID" value="KIP62755.1"/>
    <property type="molecule type" value="Genomic_DNA"/>
</dbReference>
<sequence length="60" mass="7247">MKEFNKIDYTEYKDRYDESVKQKLHSSPDEIDVETMRAYMYGYTFTDKYAKGIFLNRVSS</sequence>
<accession>A0A0D0I634</accession>
<protein>
    <submittedName>
        <fullName evidence="1">Contig51, whole genome shotgun sequence</fullName>
    </submittedName>
</protein>
<reference evidence="1 2" key="1">
    <citation type="submission" date="2015-01" db="EMBL/GenBank/DDBJ databases">
        <title>Comparative genomics of non-oral Prevotella species.</title>
        <authorList>
            <person name="Accetto T."/>
            <person name="Nograsek B."/>
            <person name="Avgustin G."/>
        </authorList>
    </citation>
    <scope>NUCLEOTIDE SEQUENCE [LARGE SCALE GENOMIC DNA]</scope>
    <source>
        <strain evidence="1 2">P5-119</strain>
    </source>
</reference>